<dbReference type="Gene3D" id="3.90.79.10">
    <property type="entry name" value="Nucleoside Triphosphate Pyrophosphohydrolase"/>
    <property type="match status" value="1"/>
</dbReference>
<evidence type="ECO:0000313" key="6">
    <source>
        <dbReference type="Proteomes" id="UP001589788"/>
    </source>
</evidence>
<evidence type="ECO:0000256" key="3">
    <source>
        <dbReference type="SAM" id="MobiDB-lite"/>
    </source>
</evidence>
<dbReference type="GO" id="GO:0016787">
    <property type="term" value="F:hydrolase activity"/>
    <property type="evidence" value="ECO:0007669"/>
    <property type="project" value="UniProtKB-KW"/>
</dbReference>
<feature type="region of interest" description="Disordered" evidence="3">
    <location>
        <begin position="1"/>
        <end position="34"/>
    </location>
</feature>
<protein>
    <submittedName>
        <fullName evidence="5">NUDIX hydrolase N-terminal domain-containing protein</fullName>
    </submittedName>
</protein>
<feature type="compositionally biased region" description="Gly residues" evidence="3">
    <location>
        <begin position="262"/>
        <end position="271"/>
    </location>
</feature>
<dbReference type="EMBL" id="JBHLYQ010000109">
    <property type="protein sequence ID" value="MFC0082492.1"/>
    <property type="molecule type" value="Genomic_DNA"/>
</dbReference>
<dbReference type="InterPro" id="IPR059176">
    <property type="entry name" value="UDP-X_N"/>
</dbReference>
<feature type="compositionally biased region" description="Basic and acidic residues" evidence="3">
    <location>
        <begin position="15"/>
        <end position="30"/>
    </location>
</feature>
<proteinExistence type="predicted"/>
<keyword evidence="2 5" id="KW-0378">Hydrolase</keyword>
<evidence type="ECO:0000256" key="2">
    <source>
        <dbReference type="ARBA" id="ARBA00022801"/>
    </source>
</evidence>
<feature type="compositionally biased region" description="Low complexity" evidence="3">
    <location>
        <begin position="1"/>
        <end position="12"/>
    </location>
</feature>
<dbReference type="Pfam" id="PF00293">
    <property type="entry name" value="NUDIX"/>
    <property type="match status" value="1"/>
</dbReference>
<comment type="cofactor">
    <cofactor evidence="1">
        <name>Mg(2+)</name>
        <dbReference type="ChEBI" id="CHEBI:18420"/>
    </cofactor>
</comment>
<organism evidence="5 6">
    <name type="scientific">Aciditerrimonas ferrireducens</name>
    <dbReference type="NCBI Taxonomy" id="667306"/>
    <lineage>
        <taxon>Bacteria</taxon>
        <taxon>Bacillati</taxon>
        <taxon>Actinomycetota</taxon>
        <taxon>Acidimicrobiia</taxon>
        <taxon>Acidimicrobiales</taxon>
        <taxon>Acidimicrobiaceae</taxon>
        <taxon>Aciditerrimonas</taxon>
    </lineage>
</organism>
<accession>A0ABV6C473</accession>
<gene>
    <name evidence="5" type="ORF">ACFFRE_10160</name>
</gene>
<dbReference type="Gene3D" id="6.10.250.1120">
    <property type="match status" value="1"/>
</dbReference>
<dbReference type="Proteomes" id="UP001589788">
    <property type="component" value="Unassembled WGS sequence"/>
</dbReference>
<sequence length="271" mass="29295">MDQPGGLPAGAAEPEEGRPARVPPEPDERPPVSTRQLLRWSQTLAGIARTGLGFTRSLYERERFEEVLRVAADIRVAAETGAAGAEDAEGVVEEWLDSVGEGIPGYVTPKVAVGAAVGNERGELLLIKRADSGVWLYPTGWCDVGYSPAEVVVKEVLEETGIEVEPLRLIALLDGLRLGFTRMAFYSLVFHCRAVGGELRPHPLEVADLGWFSPDRLPSPLAGAERWGPHVFRALRGEPVEVLFDRPRRPIWRGDPEAEAGSGPGRPGSPG</sequence>
<feature type="region of interest" description="Disordered" evidence="3">
    <location>
        <begin position="250"/>
        <end position="271"/>
    </location>
</feature>
<dbReference type="RefSeq" id="WP_377790091.1">
    <property type="nucleotide sequence ID" value="NZ_JBHLYQ010000109.1"/>
</dbReference>
<reference evidence="5 6" key="1">
    <citation type="submission" date="2024-09" db="EMBL/GenBank/DDBJ databases">
        <authorList>
            <person name="Sun Q."/>
            <person name="Mori K."/>
        </authorList>
    </citation>
    <scope>NUCLEOTIDE SEQUENCE [LARGE SCALE GENOMIC DNA]</scope>
    <source>
        <strain evidence="5 6">JCM 15389</strain>
    </source>
</reference>
<dbReference type="SUPFAM" id="SSF55811">
    <property type="entry name" value="Nudix"/>
    <property type="match status" value="1"/>
</dbReference>
<dbReference type="InterPro" id="IPR015797">
    <property type="entry name" value="NUDIX_hydrolase-like_dom_sf"/>
</dbReference>
<feature type="domain" description="Nudix hydrolase" evidence="4">
    <location>
        <begin position="108"/>
        <end position="234"/>
    </location>
</feature>
<evidence type="ECO:0000256" key="1">
    <source>
        <dbReference type="ARBA" id="ARBA00001946"/>
    </source>
</evidence>
<evidence type="ECO:0000313" key="5">
    <source>
        <dbReference type="EMBL" id="MFC0082492.1"/>
    </source>
</evidence>
<dbReference type="PANTHER" id="PTHR43046">
    <property type="entry name" value="GDP-MANNOSE MANNOSYL HYDROLASE"/>
    <property type="match status" value="1"/>
</dbReference>
<name>A0ABV6C473_9ACTN</name>
<dbReference type="PANTHER" id="PTHR43046:SF16">
    <property type="entry name" value="ADP-RIBOSE PYROPHOSPHATASE YJHB-RELATED"/>
    <property type="match status" value="1"/>
</dbReference>
<dbReference type="InterPro" id="IPR000086">
    <property type="entry name" value="NUDIX_hydrolase_dom"/>
</dbReference>
<evidence type="ECO:0000259" key="4">
    <source>
        <dbReference type="PROSITE" id="PS51462"/>
    </source>
</evidence>
<dbReference type="Pfam" id="PF12535">
    <property type="entry name" value="Nudix_N"/>
    <property type="match status" value="1"/>
</dbReference>
<keyword evidence="6" id="KW-1185">Reference proteome</keyword>
<dbReference type="PROSITE" id="PS51462">
    <property type="entry name" value="NUDIX"/>
    <property type="match status" value="1"/>
</dbReference>
<comment type="caution">
    <text evidence="5">The sequence shown here is derived from an EMBL/GenBank/DDBJ whole genome shotgun (WGS) entry which is preliminary data.</text>
</comment>